<keyword evidence="3" id="KW-1185">Reference proteome</keyword>
<dbReference type="InterPro" id="IPR013830">
    <property type="entry name" value="SGNH_hydro"/>
</dbReference>
<organism evidence="2 3">
    <name type="scientific">Nocardioides panacis</name>
    <dbReference type="NCBI Taxonomy" id="2849501"/>
    <lineage>
        <taxon>Bacteria</taxon>
        <taxon>Bacillati</taxon>
        <taxon>Actinomycetota</taxon>
        <taxon>Actinomycetes</taxon>
        <taxon>Propionibacteriales</taxon>
        <taxon>Nocardioidaceae</taxon>
        <taxon>Nocardioides</taxon>
    </lineage>
</organism>
<dbReference type="EMBL" id="CP077062">
    <property type="protein sequence ID" value="QWZ07362.1"/>
    <property type="molecule type" value="Genomic_DNA"/>
</dbReference>
<protein>
    <submittedName>
        <fullName evidence="2">SGNH/GDSL hydrolase family protein</fullName>
    </submittedName>
</protein>
<dbReference type="CDD" id="cd00229">
    <property type="entry name" value="SGNH_hydrolase"/>
    <property type="match status" value="1"/>
</dbReference>
<dbReference type="AlphaFoldDB" id="A0A975SX10"/>
<proteinExistence type="predicted"/>
<dbReference type="GO" id="GO:0016787">
    <property type="term" value="F:hydrolase activity"/>
    <property type="evidence" value="ECO:0007669"/>
    <property type="project" value="UniProtKB-KW"/>
</dbReference>
<name>A0A975SX10_9ACTN</name>
<dbReference type="Proteomes" id="UP000683575">
    <property type="component" value="Chromosome"/>
</dbReference>
<gene>
    <name evidence="2" type="ORF">KRR39_18155</name>
</gene>
<dbReference type="KEGG" id="nps:KRR39_18155"/>
<sequence length="132" mass="13994">MRALAGTPTQFNVVVLEGGQNDLRADRSQLLRDTGQVIAAVHEAWPGAVIIVLGPCAPQPLQHVLADTAAAIDAAARAAGAYSVNPAARKWFTDANSPGYDFDHTHVNSAGHAYIAQRLVQAVRTMRQISPS</sequence>
<keyword evidence="2" id="KW-0378">Hydrolase</keyword>
<evidence type="ECO:0000313" key="2">
    <source>
        <dbReference type="EMBL" id="QWZ07362.1"/>
    </source>
</evidence>
<accession>A0A975SX10</accession>
<reference evidence="2" key="1">
    <citation type="submission" date="2021-06" db="EMBL/GenBank/DDBJ databases">
        <title>Complete genome sequence of Nocardioides sp. G188.</title>
        <authorList>
            <person name="Im W.-T."/>
        </authorList>
    </citation>
    <scope>NUCLEOTIDE SEQUENCE</scope>
    <source>
        <strain evidence="2">G188</strain>
    </source>
</reference>
<feature type="domain" description="SGNH hydrolase-type esterase" evidence="1">
    <location>
        <begin position="8"/>
        <end position="113"/>
    </location>
</feature>
<dbReference type="Pfam" id="PF13472">
    <property type="entry name" value="Lipase_GDSL_2"/>
    <property type="match status" value="1"/>
</dbReference>
<evidence type="ECO:0000313" key="3">
    <source>
        <dbReference type="Proteomes" id="UP000683575"/>
    </source>
</evidence>
<evidence type="ECO:0000259" key="1">
    <source>
        <dbReference type="Pfam" id="PF13472"/>
    </source>
</evidence>